<accession>A0AAN9PZ35</accession>
<dbReference type="AlphaFoldDB" id="A0AAN9PZ35"/>
<keyword evidence="1" id="KW-0732">Signal</keyword>
<evidence type="ECO:0000313" key="3">
    <source>
        <dbReference type="Proteomes" id="UP001367508"/>
    </source>
</evidence>
<reference evidence="2 3" key="1">
    <citation type="submission" date="2024-01" db="EMBL/GenBank/DDBJ databases">
        <title>The genomes of 5 underutilized Papilionoideae crops provide insights into root nodulation and disease resistanc.</title>
        <authorList>
            <person name="Jiang F."/>
        </authorList>
    </citation>
    <scope>NUCLEOTIDE SEQUENCE [LARGE SCALE GENOMIC DNA]</scope>
    <source>
        <strain evidence="2">LVBAO_FW01</strain>
        <tissue evidence="2">Leaves</tissue>
    </source>
</reference>
<comment type="caution">
    <text evidence="2">The sequence shown here is derived from an EMBL/GenBank/DDBJ whole genome shotgun (WGS) entry which is preliminary data.</text>
</comment>
<evidence type="ECO:0000313" key="2">
    <source>
        <dbReference type="EMBL" id="KAK7315094.1"/>
    </source>
</evidence>
<gene>
    <name evidence="2" type="ORF">VNO77_33626</name>
</gene>
<feature type="chain" id="PRO_5042956739" description="Secreted protein" evidence="1">
    <location>
        <begin position="24"/>
        <end position="71"/>
    </location>
</feature>
<feature type="signal peptide" evidence="1">
    <location>
        <begin position="1"/>
        <end position="23"/>
    </location>
</feature>
<dbReference type="EMBL" id="JAYMYQ010000008">
    <property type="protein sequence ID" value="KAK7315094.1"/>
    <property type="molecule type" value="Genomic_DNA"/>
</dbReference>
<name>A0AAN9PZ35_CANGL</name>
<evidence type="ECO:0008006" key="4">
    <source>
        <dbReference type="Google" id="ProtNLM"/>
    </source>
</evidence>
<organism evidence="2 3">
    <name type="scientific">Canavalia gladiata</name>
    <name type="common">Sword bean</name>
    <name type="synonym">Dolichos gladiatus</name>
    <dbReference type="NCBI Taxonomy" id="3824"/>
    <lineage>
        <taxon>Eukaryota</taxon>
        <taxon>Viridiplantae</taxon>
        <taxon>Streptophyta</taxon>
        <taxon>Embryophyta</taxon>
        <taxon>Tracheophyta</taxon>
        <taxon>Spermatophyta</taxon>
        <taxon>Magnoliopsida</taxon>
        <taxon>eudicotyledons</taxon>
        <taxon>Gunneridae</taxon>
        <taxon>Pentapetalae</taxon>
        <taxon>rosids</taxon>
        <taxon>fabids</taxon>
        <taxon>Fabales</taxon>
        <taxon>Fabaceae</taxon>
        <taxon>Papilionoideae</taxon>
        <taxon>50 kb inversion clade</taxon>
        <taxon>NPAAA clade</taxon>
        <taxon>indigoferoid/millettioid clade</taxon>
        <taxon>Phaseoleae</taxon>
        <taxon>Canavalia</taxon>
    </lineage>
</organism>
<evidence type="ECO:0000256" key="1">
    <source>
        <dbReference type="SAM" id="SignalP"/>
    </source>
</evidence>
<keyword evidence="3" id="KW-1185">Reference proteome</keyword>
<protein>
    <recommendedName>
        <fullName evidence="4">Secreted protein</fullName>
    </recommendedName>
</protein>
<proteinExistence type="predicted"/>
<sequence length="71" mass="7835">MGSLVTCLLWLQWWGTLENTGGAYSNGDATLQRAQLGTHLPQTDAWSHFMNVQLKGCNEVLLAHHLLDASI</sequence>
<dbReference type="Proteomes" id="UP001367508">
    <property type="component" value="Unassembled WGS sequence"/>
</dbReference>